<dbReference type="InterPro" id="IPR003594">
    <property type="entry name" value="HATPase_dom"/>
</dbReference>
<dbReference type="PROSITE" id="PS50110">
    <property type="entry name" value="RESPONSE_REGULATORY"/>
    <property type="match status" value="1"/>
</dbReference>
<feature type="modified residue" description="4-aspartylphosphate" evidence="2">
    <location>
        <position position="671"/>
    </location>
</feature>
<dbReference type="SMART" id="SM00387">
    <property type="entry name" value="HATPase_c"/>
    <property type="match status" value="1"/>
</dbReference>
<dbReference type="EMBL" id="JAVRRT010000026">
    <property type="protein sequence ID" value="KAK5163400.1"/>
    <property type="molecule type" value="Genomic_DNA"/>
</dbReference>
<dbReference type="RefSeq" id="XP_064653894.1">
    <property type="nucleotide sequence ID" value="XM_064807990.1"/>
</dbReference>
<dbReference type="GO" id="GO:0000155">
    <property type="term" value="F:phosphorelay sensor kinase activity"/>
    <property type="evidence" value="ECO:0007669"/>
    <property type="project" value="InterPro"/>
</dbReference>
<dbReference type="SUPFAM" id="SSF52172">
    <property type="entry name" value="CheY-like"/>
    <property type="match status" value="1"/>
</dbReference>
<dbReference type="Gene3D" id="1.10.287.130">
    <property type="match status" value="1"/>
</dbReference>
<feature type="domain" description="Histidine kinase" evidence="3">
    <location>
        <begin position="123"/>
        <end position="414"/>
    </location>
</feature>
<dbReference type="PRINTS" id="PR00344">
    <property type="entry name" value="BCTRLSENSOR"/>
</dbReference>
<evidence type="ECO:0000313" key="6">
    <source>
        <dbReference type="Proteomes" id="UP001337655"/>
    </source>
</evidence>
<keyword evidence="6" id="KW-1185">Reference proteome</keyword>
<dbReference type="Proteomes" id="UP001337655">
    <property type="component" value="Unassembled WGS sequence"/>
</dbReference>
<dbReference type="PANTHER" id="PTHR45339:SF5">
    <property type="entry name" value="HISTIDINE KINASE"/>
    <property type="match status" value="1"/>
</dbReference>
<name>A0AAV9NUX4_9PEZI</name>
<dbReference type="PROSITE" id="PS50109">
    <property type="entry name" value="HIS_KIN"/>
    <property type="match status" value="1"/>
</dbReference>
<evidence type="ECO:0008006" key="7">
    <source>
        <dbReference type="Google" id="ProtNLM"/>
    </source>
</evidence>
<dbReference type="InterPro" id="IPR004358">
    <property type="entry name" value="Sig_transdc_His_kin-like_C"/>
</dbReference>
<dbReference type="CDD" id="cd00082">
    <property type="entry name" value="HisKA"/>
    <property type="match status" value="1"/>
</dbReference>
<comment type="caution">
    <text evidence="5">The sequence shown here is derived from an EMBL/GenBank/DDBJ whole genome shotgun (WGS) entry which is preliminary data.</text>
</comment>
<dbReference type="InterPro" id="IPR011006">
    <property type="entry name" value="CheY-like_superfamily"/>
</dbReference>
<dbReference type="Pfam" id="PF00512">
    <property type="entry name" value="HisKA"/>
    <property type="match status" value="1"/>
</dbReference>
<proteinExistence type="predicted"/>
<evidence type="ECO:0000259" key="3">
    <source>
        <dbReference type="PROSITE" id="PS50109"/>
    </source>
</evidence>
<accession>A0AAV9NUX4</accession>
<evidence type="ECO:0000256" key="1">
    <source>
        <dbReference type="ARBA" id="ARBA00022553"/>
    </source>
</evidence>
<dbReference type="SUPFAM" id="SSF47384">
    <property type="entry name" value="Homodimeric domain of signal transducing histidine kinase"/>
    <property type="match status" value="1"/>
</dbReference>
<dbReference type="InterPro" id="IPR003661">
    <property type="entry name" value="HisK_dim/P_dom"/>
</dbReference>
<feature type="domain" description="Response regulatory" evidence="4">
    <location>
        <begin position="614"/>
        <end position="749"/>
    </location>
</feature>
<protein>
    <recommendedName>
        <fullName evidence="7">Histidine kinase</fullName>
    </recommendedName>
</protein>
<dbReference type="SUPFAM" id="SSF55874">
    <property type="entry name" value="ATPase domain of HSP90 chaperone/DNA topoisomerase II/histidine kinase"/>
    <property type="match status" value="1"/>
</dbReference>
<dbReference type="InterPro" id="IPR005467">
    <property type="entry name" value="His_kinase_dom"/>
</dbReference>
<dbReference type="InterPro" id="IPR036890">
    <property type="entry name" value="HATPase_C_sf"/>
</dbReference>
<keyword evidence="1 2" id="KW-0597">Phosphoprotein</keyword>
<dbReference type="Gene3D" id="3.40.50.2300">
    <property type="match status" value="1"/>
</dbReference>
<dbReference type="CDD" id="cd17546">
    <property type="entry name" value="REC_hyHK_CKI1_RcsC-like"/>
    <property type="match status" value="1"/>
</dbReference>
<dbReference type="InterPro" id="IPR001789">
    <property type="entry name" value="Sig_transdc_resp-reg_receiver"/>
</dbReference>
<evidence type="ECO:0000256" key="2">
    <source>
        <dbReference type="PROSITE-ProRule" id="PRU00169"/>
    </source>
</evidence>
<sequence>MIHLLCEQWPEGEIFNRAVDEDSPVMTPSHLTRPSKRNARHELGIKLAQAFPDAEQLITMPLWDPLYDRVTTVVVGIAHTWDRVFTRSQDLFPMASFCASVMHHAHRMQARHMKQRKSDFLGSVSHEMRSPLHGTLANLELVLETHCTEEQRSMLRTALLSGKQLLTSIDKVLAYAQISADPETFEMPITPAASDEIAGVSPSMAEPPFDVAGTSATTLRDTMEEAVSDAVGRSDRTKDFLEDTATPVQPVNASTSDMKSFAAPLHHGRTTSGTISGIKDKRESVIVILDACNIPVPSTLNVEVLKLLVEELLTNALKHTISGCIRISLLSDTSADAHAAGMLLRVEDCGTGISDEFVKHRLYVPFSQDDHFESGTGLGLSLLKQRIQSLGGTVAIESAVGVGTVVSIHLPTTVTNASPQSVQPSLPLQTSDAVAQLFIPPEPQPASAQKAHEMLHESLTQTLATYCDVQVVAWDPTNRPALVIVAEKDLQALEDEDLLHRNLPLLVLRSSKGASHEYCDSTASIASPLLPSQIARSVNALLGMPQSNTENALQASEPSVPSEEVSFGAQRTDNDYTAHSVVANTEHMESLAEPHMSGEQREQLRTPMEPGLPSVLLVDDNLVNLKVVERYVQQCNIHNPTAVSGGQEAIDAFEQALNGGQGQAFDIILMDLSMPVVSGFDATARIRELERQARGCDEQSVHQRTTTIIALTGLVSAKDRKAAFEAGVDGYITKPAKVQSIKDVIQSWKDAHD</sequence>
<gene>
    <name evidence="5" type="ORF">LTR77_010773</name>
</gene>
<evidence type="ECO:0000313" key="5">
    <source>
        <dbReference type="EMBL" id="KAK5163400.1"/>
    </source>
</evidence>
<dbReference type="Gene3D" id="3.30.565.10">
    <property type="entry name" value="Histidine kinase-like ATPase, C-terminal domain"/>
    <property type="match status" value="1"/>
</dbReference>
<dbReference type="PANTHER" id="PTHR45339">
    <property type="entry name" value="HYBRID SIGNAL TRANSDUCTION HISTIDINE KINASE J"/>
    <property type="match status" value="1"/>
</dbReference>
<evidence type="ECO:0000259" key="4">
    <source>
        <dbReference type="PROSITE" id="PS50110"/>
    </source>
</evidence>
<dbReference type="AlphaFoldDB" id="A0AAV9NUX4"/>
<dbReference type="Pfam" id="PF00072">
    <property type="entry name" value="Response_reg"/>
    <property type="match status" value="1"/>
</dbReference>
<dbReference type="SMART" id="SM00388">
    <property type="entry name" value="HisKA"/>
    <property type="match status" value="1"/>
</dbReference>
<dbReference type="Pfam" id="PF02518">
    <property type="entry name" value="HATPase_c"/>
    <property type="match status" value="1"/>
</dbReference>
<organism evidence="5 6">
    <name type="scientific">Saxophila tyrrhenica</name>
    <dbReference type="NCBI Taxonomy" id="1690608"/>
    <lineage>
        <taxon>Eukaryota</taxon>
        <taxon>Fungi</taxon>
        <taxon>Dikarya</taxon>
        <taxon>Ascomycota</taxon>
        <taxon>Pezizomycotina</taxon>
        <taxon>Dothideomycetes</taxon>
        <taxon>Dothideomycetidae</taxon>
        <taxon>Mycosphaerellales</taxon>
        <taxon>Extremaceae</taxon>
        <taxon>Saxophila</taxon>
    </lineage>
</organism>
<dbReference type="SMART" id="SM00448">
    <property type="entry name" value="REC"/>
    <property type="match status" value="1"/>
</dbReference>
<reference evidence="5 6" key="1">
    <citation type="submission" date="2023-08" db="EMBL/GenBank/DDBJ databases">
        <title>Black Yeasts Isolated from many extreme environments.</title>
        <authorList>
            <person name="Coleine C."/>
            <person name="Stajich J.E."/>
            <person name="Selbmann L."/>
        </authorList>
    </citation>
    <scope>NUCLEOTIDE SEQUENCE [LARGE SCALE GENOMIC DNA]</scope>
    <source>
        <strain evidence="5 6">CCFEE 5935</strain>
    </source>
</reference>
<dbReference type="InterPro" id="IPR036097">
    <property type="entry name" value="HisK_dim/P_sf"/>
</dbReference>
<dbReference type="GeneID" id="89932098"/>